<dbReference type="AlphaFoldDB" id="A0A556QSA3"/>
<accession>A0A556QSA3</accession>
<reference evidence="1 2" key="1">
    <citation type="submission" date="2019-07" db="EMBL/GenBank/DDBJ databases">
        <title>Description of 53C-WASEF.</title>
        <authorList>
            <person name="Pitt A."/>
            <person name="Hahn M.W."/>
        </authorList>
    </citation>
    <scope>NUCLEOTIDE SEQUENCE [LARGE SCALE GENOMIC DNA]</scope>
    <source>
        <strain evidence="1 2">53C-WASEF</strain>
    </source>
</reference>
<proteinExistence type="predicted"/>
<sequence>MNPHRESLPTSFSFRTRRGFALLITITLLAFLVLLLVSLASITRVETQVAGNNQQLSQARANALFALNTALGQLQKFAGSDQRITATANLGDGTNNSLPVAVNGARQWTGAWGNANASTTDRSAPVFLNWLVSGNEATAMQANANGSIASAAASPARKPDQPVANLTNATALSSTITIGGAPARLLVGPGTVGTAASGGLGEAGYVAAPLASIDVTANLVPGQSGGGTVSIGRYAWWVGDEGVKARANLVETETSIGATTEADKRLRHRLPARLGVELTTGAPASLAGADLEAASTATLRDELRKVYAPRQFSLASGGVPFPSAFLQQRFHDFSSSSRGVLANSLAGGLRQDLTAAFANGTGKTDAPTGPIWQVGSSLGPDWQLLRSYYQLPFSSGASGTDANLRLSPRPQIDGTTEPARSAQQGVFPLVAFWQLYVEGRVSPLTAFGCGLELRYYPAIVLWNPYNVTLQDHAYRVTYAINGGDVTFIRVSAVSPTKNYSAYPKIVDPAISADAQVTSPWPNGLEISVQSGDMEPGTAYVYTLRNNVYYSAGSTYSAYTLQRGWNGGGMRSVIVGGNSFSLPGGLSQYMVNFWHGNNNSTATSLPSWSDWNNSTIGVPSSAPSGTGTEPVTRDDKLTLSTSAGEPLQVITQNNLYDTAFHMRYARDDFIFQKLDQPAYASSPAFVGYVGHSWALKTTAQGTLPTATSYHNNTVRWLADYNPRAPYSARSPYEMQNTSLGEGYYHTNPSYNFRMSANNLGFGTGAFDPVNANNATIPCDPSTGRAFVGMSQATWDGAGESVVPLFNVPRPEHAVVSLGEFQHAQLYPGVYLPGGSVSPPLASNATPAYAVGNSLAAPRAKIDAPSRPWSEIAIPTSGNGFSAFKSTGVVFDHSYLLNRALWDGYYLSTVPRGASSADPVVFPLPNPRLALHDRAGASLPADLRDRQKSAASLLVSGAFNVNSTSVEAWRALLGGLNNVPVGATRRAGESPYPHSGYTLNDAAVLDSTSTTDAGMAANAYEGYRFLTTAQINALANQIVLQVRRRGPFVSLADFVNRALTAGSVAGVDNRMKGALAQAIEDAGINSAFSGSPTTVIPTAGPTSMIDAAAQGSTATHVPGWLTQADLLQPLAPALSARSDTFTIRTYGEVLNPVLASTDPNYVQGRAWCEAVVQRLPEYVSVTDDPWTAIAALSSDDNKTFGRRFKIISFRWLTPADI</sequence>
<gene>
    <name evidence="1" type="ORF">FPL22_09625</name>
</gene>
<name>A0A556QSA3_9BACT</name>
<comment type="caution">
    <text evidence="1">The sequence shown here is derived from an EMBL/GenBank/DDBJ whole genome shotgun (WGS) entry which is preliminary data.</text>
</comment>
<dbReference type="RefSeq" id="WP_144230065.1">
    <property type="nucleotide sequence ID" value="NZ_CBCRVV010000015.1"/>
</dbReference>
<evidence type="ECO:0000313" key="1">
    <source>
        <dbReference type="EMBL" id="TSJ79524.1"/>
    </source>
</evidence>
<evidence type="ECO:0000313" key="2">
    <source>
        <dbReference type="Proteomes" id="UP000315648"/>
    </source>
</evidence>
<dbReference type="Proteomes" id="UP000315648">
    <property type="component" value="Unassembled WGS sequence"/>
</dbReference>
<organism evidence="1 2">
    <name type="scientific">Rariglobus hedericola</name>
    <dbReference type="NCBI Taxonomy" id="2597822"/>
    <lineage>
        <taxon>Bacteria</taxon>
        <taxon>Pseudomonadati</taxon>
        <taxon>Verrucomicrobiota</taxon>
        <taxon>Opitutia</taxon>
        <taxon>Opitutales</taxon>
        <taxon>Opitutaceae</taxon>
        <taxon>Rariglobus</taxon>
    </lineage>
</organism>
<evidence type="ECO:0008006" key="3">
    <source>
        <dbReference type="Google" id="ProtNLM"/>
    </source>
</evidence>
<dbReference type="OrthoDB" id="178599at2"/>
<keyword evidence="2" id="KW-1185">Reference proteome</keyword>
<protein>
    <recommendedName>
        <fullName evidence="3">Verru_Chthon cassette protein A</fullName>
    </recommendedName>
</protein>
<dbReference type="EMBL" id="VMBG01000001">
    <property type="protein sequence ID" value="TSJ79524.1"/>
    <property type="molecule type" value="Genomic_DNA"/>
</dbReference>